<protein>
    <submittedName>
        <fullName evidence="1">Uncharacterized protein</fullName>
    </submittedName>
</protein>
<sequence length="610" mass="68412">MARYQIPVPKQPDPVVLQSFRGVDFSADSTQVDPSRSPDCCNMIADQAFFPIKRTGYKRVAQSSGRVWGLHRFVHNGVAYLLAHIGTSLYKMADSGTLTKLCDGMAAGRSRSFVLGDKLYLLDGVTYRQFDGTTVQAVADNSYVPTIRIGAPPAGGGTDLEAVNLLSPKRRESFQSDGTATVYQLSTDHLDSAAVTATVAGAAKTEGTDFTVDRTAGKVTFKTAPPKAVQNVDNVIITYAKTISGYRQKIDKCRFFGIYGGKNDTRVFLSGNPDERNTDWQSGLYDATYFPDTGYTKVGSDSSAIMGYARQFETQIVLKEDNDQDATQFLRTFELDDQNNPMFPLQQGAAGAGAVNSDTFQVLEDTPLFLSRDGVYAVTGTAVTQHRMLQHRSQRVDNRLLAENDLVQAVSCVYHGKYYLTVNGHCYVADSRQIYREHNSTQYEWYYWDNIPATCFVEYEDRLYFGTADGRICRFCLPEEEGAYRDDGVAIEAYWVTPYLHFGTWTRYKTVRNVHVAPLPYQRSGIEIYYNTDEDANQLAMEENIDLFDWENMDFGRFSFRTIQVPNVLATGVKERKIQLFQLKLRNAQLDEPFGFVSISITYTVGGKIK</sequence>
<accession>A0A1C6FR50</accession>
<organism evidence="1">
    <name type="scientific">uncultured Anaerotruncus sp</name>
    <dbReference type="NCBI Taxonomy" id="905011"/>
    <lineage>
        <taxon>Bacteria</taxon>
        <taxon>Bacillati</taxon>
        <taxon>Bacillota</taxon>
        <taxon>Clostridia</taxon>
        <taxon>Eubacteriales</taxon>
        <taxon>Oscillospiraceae</taxon>
        <taxon>Anaerotruncus</taxon>
        <taxon>environmental samples</taxon>
    </lineage>
</organism>
<gene>
    <name evidence="1" type="ORF">SAMEA3545359_00075</name>
</gene>
<name>A0A1C6FR50_9FIRM</name>
<reference evidence="1" key="1">
    <citation type="submission" date="2015-09" db="EMBL/GenBank/DDBJ databases">
        <authorList>
            <consortium name="Pathogen Informatics"/>
        </authorList>
    </citation>
    <scope>NUCLEOTIDE SEQUENCE</scope>
    <source>
        <strain evidence="1">2789STDY5834896</strain>
    </source>
</reference>
<dbReference type="AlphaFoldDB" id="A0A1C6FR50"/>
<proteinExistence type="predicted"/>
<dbReference type="EMBL" id="FMHG01000001">
    <property type="protein sequence ID" value="SCJ35340.1"/>
    <property type="molecule type" value="Genomic_DNA"/>
</dbReference>
<evidence type="ECO:0000313" key="1">
    <source>
        <dbReference type="EMBL" id="SCJ35340.1"/>
    </source>
</evidence>